<gene>
    <name evidence="1" type="ORF">QJ522_01930</name>
</gene>
<name>A0AAW6TQ58_9BACT</name>
<evidence type="ECO:0008006" key="3">
    <source>
        <dbReference type="Google" id="ProtNLM"/>
    </source>
</evidence>
<dbReference type="EMBL" id="JASCXX010000002">
    <property type="protein sequence ID" value="MDI6447787.1"/>
    <property type="molecule type" value="Genomic_DNA"/>
</dbReference>
<organism evidence="1 2">
    <name type="scientific">Anaerobaca lacustris</name>
    <dbReference type="NCBI Taxonomy" id="3044600"/>
    <lineage>
        <taxon>Bacteria</taxon>
        <taxon>Pseudomonadati</taxon>
        <taxon>Planctomycetota</taxon>
        <taxon>Phycisphaerae</taxon>
        <taxon>Sedimentisphaerales</taxon>
        <taxon>Anaerobacaceae</taxon>
        <taxon>Anaerobaca</taxon>
    </lineage>
</organism>
<dbReference type="InterPro" id="IPR009097">
    <property type="entry name" value="Cyclic_Pdiesterase"/>
</dbReference>
<reference evidence="1" key="1">
    <citation type="submission" date="2023-05" db="EMBL/GenBank/DDBJ databases">
        <title>Anaerotaeda fermentans gen. nov., sp. nov., a novel anaerobic planctomycete of the new family within the order Sedimentisphaerales isolated from Taman Peninsula, Russia.</title>
        <authorList>
            <person name="Khomyakova M.A."/>
            <person name="Merkel A.Y."/>
            <person name="Slobodkin A.I."/>
        </authorList>
    </citation>
    <scope>NUCLEOTIDE SEQUENCE</scope>
    <source>
        <strain evidence="1">M17dextr</strain>
    </source>
</reference>
<dbReference type="SUPFAM" id="SSF55144">
    <property type="entry name" value="LigT-like"/>
    <property type="match status" value="1"/>
</dbReference>
<dbReference type="Gene3D" id="3.90.1140.10">
    <property type="entry name" value="Cyclic phosphodiesterase"/>
    <property type="match status" value="1"/>
</dbReference>
<proteinExistence type="predicted"/>
<protein>
    <recommendedName>
        <fullName evidence="3">2'-5' RNA ligase</fullName>
    </recommendedName>
</protein>
<comment type="caution">
    <text evidence="1">The sequence shown here is derived from an EMBL/GenBank/DDBJ whole genome shotgun (WGS) entry which is preliminary data.</text>
</comment>
<keyword evidence="2" id="KW-1185">Reference proteome</keyword>
<evidence type="ECO:0000313" key="1">
    <source>
        <dbReference type="EMBL" id="MDI6447787.1"/>
    </source>
</evidence>
<dbReference type="Proteomes" id="UP001431776">
    <property type="component" value="Unassembled WGS sequence"/>
</dbReference>
<evidence type="ECO:0000313" key="2">
    <source>
        <dbReference type="Proteomes" id="UP001431776"/>
    </source>
</evidence>
<accession>A0AAW6TQ58</accession>
<sequence>MSRIAIDVALLPEERITRLAIATNRRLLGAQAGEIVLDEATCLPHISLAMGCIEAGRIDAIGTAMADVARDCPIGELTLTGIVTVLNARNEPNSLFAIAKTGALQTLHERIMEAMEPFVSREVTAEMIRGDEEPAQSTLAWIRNYRDKAAFAAFFPHITIGYGTVAEPMTFPIRFRTPQLALCHLGNHCTCREVLASTPTARQ</sequence>
<dbReference type="RefSeq" id="WP_349243199.1">
    <property type="nucleotide sequence ID" value="NZ_JASCXX010000002.1"/>
</dbReference>
<dbReference type="AlphaFoldDB" id="A0AAW6TQ58"/>